<evidence type="ECO:0000313" key="1">
    <source>
        <dbReference type="EMBL" id="OMJ79184.1"/>
    </source>
</evidence>
<dbReference type="Pfam" id="PF15104">
    <property type="entry name" value="CFAP141"/>
    <property type="match status" value="1"/>
</dbReference>
<dbReference type="PANTHER" id="PTHR35818">
    <property type="entry name" value="C1ORF189"/>
    <property type="match status" value="1"/>
</dbReference>
<reference evidence="1 2" key="1">
    <citation type="submission" date="2016-11" db="EMBL/GenBank/DDBJ databases">
        <title>The macronuclear genome of Stentor coeruleus: a giant cell with tiny introns.</title>
        <authorList>
            <person name="Slabodnick M."/>
            <person name="Ruby J.G."/>
            <person name="Reiff S.B."/>
            <person name="Swart E.C."/>
            <person name="Gosai S."/>
            <person name="Prabakaran S."/>
            <person name="Witkowska E."/>
            <person name="Larue G.E."/>
            <person name="Fisher S."/>
            <person name="Freeman R.M."/>
            <person name="Gunawardena J."/>
            <person name="Chu W."/>
            <person name="Stover N.A."/>
            <person name="Gregory B.D."/>
            <person name="Nowacki M."/>
            <person name="Derisi J."/>
            <person name="Roy S.W."/>
            <person name="Marshall W.F."/>
            <person name="Sood P."/>
        </authorList>
    </citation>
    <scope>NUCLEOTIDE SEQUENCE [LARGE SCALE GENOMIC DNA]</scope>
    <source>
        <strain evidence="1">WM001</strain>
    </source>
</reference>
<accession>A0A1R2BR12</accession>
<sequence>MAHQPDWSIQTRVRQDIKYSDAEAYARKMQDIAKTSTWHERQQKFEVARDNIRAEDRSNFELQLANRELKERRRCRLRELLQSEAFQYEQELAKKGLAIYRDKL</sequence>
<organism evidence="1 2">
    <name type="scientific">Stentor coeruleus</name>
    <dbReference type="NCBI Taxonomy" id="5963"/>
    <lineage>
        <taxon>Eukaryota</taxon>
        <taxon>Sar</taxon>
        <taxon>Alveolata</taxon>
        <taxon>Ciliophora</taxon>
        <taxon>Postciliodesmatophora</taxon>
        <taxon>Heterotrichea</taxon>
        <taxon>Heterotrichida</taxon>
        <taxon>Stentoridae</taxon>
        <taxon>Stentor</taxon>
    </lineage>
</organism>
<name>A0A1R2BR12_9CILI</name>
<proteinExistence type="predicted"/>
<evidence type="ECO:0000313" key="2">
    <source>
        <dbReference type="Proteomes" id="UP000187209"/>
    </source>
</evidence>
<gene>
    <name evidence="1" type="ORF">SteCoe_20836</name>
</gene>
<dbReference type="OrthoDB" id="442710at2759"/>
<dbReference type="AlphaFoldDB" id="A0A1R2BR12"/>
<dbReference type="EMBL" id="MPUH01000483">
    <property type="protein sequence ID" value="OMJ79184.1"/>
    <property type="molecule type" value="Genomic_DNA"/>
</dbReference>
<dbReference type="PANTHER" id="PTHR35818:SF1">
    <property type="entry name" value="CILIA- AND FLAGELLA-ASSOCIATED PROTEIN 141"/>
    <property type="match status" value="1"/>
</dbReference>
<dbReference type="InterPro" id="IPR029375">
    <property type="entry name" value="CFAP141"/>
</dbReference>
<comment type="caution">
    <text evidence="1">The sequence shown here is derived from an EMBL/GenBank/DDBJ whole genome shotgun (WGS) entry which is preliminary data.</text>
</comment>
<keyword evidence="2" id="KW-1185">Reference proteome</keyword>
<dbReference type="Proteomes" id="UP000187209">
    <property type="component" value="Unassembled WGS sequence"/>
</dbReference>
<protein>
    <submittedName>
        <fullName evidence="1">Uncharacterized protein</fullName>
    </submittedName>
</protein>